<dbReference type="InterPro" id="IPR027417">
    <property type="entry name" value="P-loop_NTPase"/>
</dbReference>
<evidence type="ECO:0000313" key="9">
    <source>
        <dbReference type="Proteomes" id="UP000320766"/>
    </source>
</evidence>
<feature type="binding site" evidence="4">
    <location>
        <position position="171"/>
    </location>
    <ligand>
        <name>AMP</name>
        <dbReference type="ChEBI" id="CHEBI:456215"/>
    </ligand>
</feature>
<dbReference type="GO" id="GO:0004017">
    <property type="term" value="F:AMP kinase activity"/>
    <property type="evidence" value="ECO:0007669"/>
    <property type="project" value="UniProtKB-UniRule"/>
</dbReference>
<feature type="binding site" evidence="4">
    <location>
        <position position="153"/>
    </location>
    <ligand>
        <name>Zn(2+)</name>
        <dbReference type="ChEBI" id="CHEBI:29105"/>
        <note>structural</note>
    </ligand>
</feature>
<feature type="binding site" evidence="4">
    <location>
        <position position="130"/>
    </location>
    <ligand>
        <name>Zn(2+)</name>
        <dbReference type="ChEBI" id="CHEBI:29105"/>
        <note>structural</note>
    </ligand>
</feature>
<sequence>MNIILLGPPGSGKGTQAKLIEERYGIPQISTGDMLRKAVEDKTELGIRAKHYMDSGALVPDELVIMITEERLKAEDCRDGFILDGFPRTVPQAEALDEVLNKMNEKIDNALNIEVKEDDIIRRMSGRRICKGCGASYHIIFNPPNEENICDLCGGELYQRDDDREETVRNRLKVYKDQTEPLTNYYREMGVLSSIDGGRKIEEISQLIEEILT</sequence>
<comment type="subcellular location">
    <subcellularLocation>
        <location evidence="4 6">Cytoplasm</location>
    </subcellularLocation>
</comment>
<feature type="binding site" evidence="4">
    <location>
        <position position="127"/>
    </location>
    <ligand>
        <name>ATP</name>
        <dbReference type="ChEBI" id="CHEBI:30616"/>
    </ligand>
</feature>
<feature type="binding site" evidence="4">
    <location>
        <position position="199"/>
    </location>
    <ligand>
        <name>ATP</name>
        <dbReference type="ChEBI" id="CHEBI:30616"/>
    </ligand>
</feature>
<proteinExistence type="inferred from homology"/>
<evidence type="ECO:0000256" key="2">
    <source>
        <dbReference type="ARBA" id="ARBA00022741"/>
    </source>
</evidence>
<evidence type="ECO:0000313" key="8">
    <source>
        <dbReference type="EMBL" id="RZN68723.1"/>
    </source>
</evidence>
<keyword evidence="4 6" id="KW-0067">ATP-binding</keyword>
<dbReference type="NCBIfam" id="NF001380">
    <property type="entry name" value="PRK00279.1-2"/>
    <property type="match status" value="1"/>
</dbReference>
<name>A0A520KWB9_9EURY</name>
<evidence type="ECO:0000256" key="4">
    <source>
        <dbReference type="HAMAP-Rule" id="MF_00235"/>
    </source>
</evidence>
<dbReference type="NCBIfam" id="NF001379">
    <property type="entry name" value="PRK00279.1-1"/>
    <property type="match status" value="1"/>
</dbReference>
<dbReference type="NCBIfam" id="NF011100">
    <property type="entry name" value="PRK14527.1"/>
    <property type="match status" value="1"/>
</dbReference>
<feature type="binding site" evidence="4">
    <location>
        <begin position="10"/>
        <end position="15"/>
    </location>
    <ligand>
        <name>ATP</name>
        <dbReference type="ChEBI" id="CHEBI:30616"/>
    </ligand>
</feature>
<feature type="binding site" evidence="4">
    <location>
        <position position="160"/>
    </location>
    <ligand>
        <name>AMP</name>
        <dbReference type="ChEBI" id="CHEBI:456215"/>
    </ligand>
</feature>
<gene>
    <name evidence="4" type="primary">adk</name>
    <name evidence="8" type="ORF">EF807_05445</name>
</gene>
<feature type="domain" description="Adenylate kinase active site lid" evidence="7">
    <location>
        <begin position="127"/>
        <end position="162"/>
    </location>
</feature>
<dbReference type="AlphaFoldDB" id="A0A520KWB9"/>
<dbReference type="EMBL" id="RXIL01000098">
    <property type="protein sequence ID" value="RZN68723.1"/>
    <property type="molecule type" value="Genomic_DNA"/>
</dbReference>
<keyword evidence="1 4" id="KW-0808">Transferase</keyword>
<dbReference type="GO" id="GO:0008270">
    <property type="term" value="F:zinc ion binding"/>
    <property type="evidence" value="ECO:0007669"/>
    <property type="project" value="UniProtKB-UniRule"/>
</dbReference>
<feature type="binding site" evidence="4">
    <location>
        <position position="31"/>
    </location>
    <ligand>
        <name>AMP</name>
        <dbReference type="ChEBI" id="CHEBI:456215"/>
    </ligand>
</feature>
<feature type="binding site" evidence="4">
    <location>
        <position position="92"/>
    </location>
    <ligand>
        <name>AMP</name>
        <dbReference type="ChEBI" id="CHEBI:456215"/>
    </ligand>
</feature>
<dbReference type="NCBIfam" id="TIGR01351">
    <property type="entry name" value="adk"/>
    <property type="match status" value="1"/>
</dbReference>
<evidence type="ECO:0000256" key="1">
    <source>
        <dbReference type="ARBA" id="ARBA00022679"/>
    </source>
</evidence>
<comment type="domain">
    <text evidence="4">Consists of three domains, a large central CORE domain and two small peripheral domains, NMPbind and LID, which undergo movements during catalysis. The LID domain closes over the site of phosphoryl transfer upon ATP binding. Assembling and dissambling the active center during each catalytic cycle provides an effective means to prevent ATP hydrolysis. Some bacteria have evolved a zinc-coordinating structure that stabilizes the LID domain.</text>
</comment>
<dbReference type="SUPFAM" id="SSF52540">
    <property type="entry name" value="P-loop containing nucleoside triphosphate hydrolases"/>
    <property type="match status" value="1"/>
</dbReference>
<dbReference type="InterPro" id="IPR007862">
    <property type="entry name" value="Adenylate_kinase_lid-dom"/>
</dbReference>
<feature type="binding site" evidence="4">
    <location>
        <begin position="57"/>
        <end position="59"/>
    </location>
    <ligand>
        <name>AMP</name>
        <dbReference type="ChEBI" id="CHEBI:456215"/>
    </ligand>
</feature>
<comment type="function">
    <text evidence="4">Catalyzes the reversible transfer of the terminal phosphate group between ATP and AMP. Plays an important role in cellular energy homeostasis and in adenine nucleotide metabolism.</text>
</comment>
<comment type="caution">
    <text evidence="8">The sequence shown here is derived from an EMBL/GenBank/DDBJ whole genome shotgun (WGS) entry which is preliminary data.</text>
</comment>
<feature type="binding site" evidence="4">
    <location>
        <position position="133"/>
    </location>
    <ligand>
        <name>Zn(2+)</name>
        <dbReference type="ChEBI" id="CHEBI:29105"/>
        <note>structural</note>
    </ligand>
</feature>
<dbReference type="Pfam" id="PF05191">
    <property type="entry name" value="ADK_lid"/>
    <property type="match status" value="1"/>
</dbReference>
<dbReference type="GO" id="GO:0005524">
    <property type="term" value="F:ATP binding"/>
    <property type="evidence" value="ECO:0007669"/>
    <property type="project" value="UniProtKB-UniRule"/>
</dbReference>
<keyword evidence="4" id="KW-0479">Metal-binding</keyword>
<feature type="binding site" evidence="4">
    <location>
        <begin position="136"/>
        <end position="137"/>
    </location>
    <ligand>
        <name>ATP</name>
        <dbReference type="ChEBI" id="CHEBI:30616"/>
    </ligand>
</feature>
<comment type="similarity">
    <text evidence="4 5">Belongs to the adenylate kinase family.</text>
</comment>
<feature type="region of interest" description="LID" evidence="4">
    <location>
        <begin position="126"/>
        <end position="163"/>
    </location>
</feature>
<dbReference type="UniPathway" id="UPA00588">
    <property type="reaction ID" value="UER00649"/>
</dbReference>
<dbReference type="GO" id="GO:0044209">
    <property type="term" value="P:AMP salvage"/>
    <property type="evidence" value="ECO:0007669"/>
    <property type="project" value="UniProtKB-UniRule"/>
</dbReference>
<dbReference type="FunFam" id="3.40.50.300:FF:000106">
    <property type="entry name" value="Adenylate kinase mitochondrial"/>
    <property type="match status" value="1"/>
</dbReference>
<keyword evidence="2 4" id="KW-0547">Nucleotide-binding</keyword>
<dbReference type="InterPro" id="IPR033690">
    <property type="entry name" value="Adenylat_kinase_CS"/>
</dbReference>
<keyword evidence="3 4" id="KW-0418">Kinase</keyword>
<comment type="pathway">
    <text evidence="4">Purine metabolism; AMP biosynthesis via salvage pathway; AMP from ADP: step 1/1.</text>
</comment>
<dbReference type="PRINTS" id="PR00094">
    <property type="entry name" value="ADENYLTKNASE"/>
</dbReference>
<dbReference type="Gene3D" id="3.40.50.300">
    <property type="entry name" value="P-loop containing nucleotide triphosphate hydrolases"/>
    <property type="match status" value="1"/>
</dbReference>
<dbReference type="PROSITE" id="PS00113">
    <property type="entry name" value="ADENYLATE_KINASE"/>
    <property type="match status" value="1"/>
</dbReference>
<dbReference type="PANTHER" id="PTHR23359">
    <property type="entry name" value="NUCLEOTIDE KINASE"/>
    <property type="match status" value="1"/>
</dbReference>
<organism evidence="8 9">
    <name type="scientific">Candidatus Methanolliviera hydrocarbonicum</name>
    <dbReference type="NCBI Taxonomy" id="2491085"/>
    <lineage>
        <taxon>Archaea</taxon>
        <taxon>Methanobacteriati</taxon>
        <taxon>Methanobacteriota</taxon>
        <taxon>Candidatus Methanoliparia</taxon>
        <taxon>Candidatus Methanoliparales</taxon>
        <taxon>Candidatus Methanollivieraceae</taxon>
        <taxon>Candidatus Methanolliviera</taxon>
    </lineage>
</organism>
<dbReference type="CDD" id="cd01428">
    <property type="entry name" value="ADK"/>
    <property type="match status" value="1"/>
</dbReference>
<evidence type="ECO:0000256" key="3">
    <source>
        <dbReference type="ARBA" id="ARBA00022777"/>
    </source>
</evidence>
<evidence type="ECO:0000256" key="6">
    <source>
        <dbReference type="RuleBase" id="RU003331"/>
    </source>
</evidence>
<evidence type="ECO:0000259" key="7">
    <source>
        <dbReference type="Pfam" id="PF05191"/>
    </source>
</evidence>
<dbReference type="Pfam" id="PF00406">
    <property type="entry name" value="ADK"/>
    <property type="match status" value="1"/>
</dbReference>
<keyword evidence="4" id="KW-0963">Cytoplasm</keyword>
<comment type="catalytic activity">
    <reaction evidence="4 6">
        <text>AMP + ATP = 2 ADP</text>
        <dbReference type="Rhea" id="RHEA:12973"/>
        <dbReference type="ChEBI" id="CHEBI:30616"/>
        <dbReference type="ChEBI" id="CHEBI:456215"/>
        <dbReference type="ChEBI" id="CHEBI:456216"/>
        <dbReference type="EC" id="2.7.4.3"/>
    </reaction>
</comment>
<comment type="subunit">
    <text evidence="4 6">Monomer.</text>
</comment>
<feature type="binding site" evidence="4">
    <location>
        <position position="150"/>
    </location>
    <ligand>
        <name>Zn(2+)</name>
        <dbReference type="ChEBI" id="CHEBI:29105"/>
        <note>structural</note>
    </ligand>
</feature>
<feature type="binding site" evidence="4">
    <location>
        <position position="36"/>
    </location>
    <ligand>
        <name>AMP</name>
        <dbReference type="ChEBI" id="CHEBI:456215"/>
    </ligand>
</feature>
<dbReference type="InterPro" id="IPR000850">
    <property type="entry name" value="Adenylat/UMP-CMP_kin"/>
</dbReference>
<dbReference type="NCBIfam" id="NF001381">
    <property type="entry name" value="PRK00279.1-3"/>
    <property type="match status" value="1"/>
</dbReference>
<dbReference type="Proteomes" id="UP000320766">
    <property type="component" value="Unassembled WGS sequence"/>
</dbReference>
<dbReference type="InterPro" id="IPR006259">
    <property type="entry name" value="Adenyl_kin_sub"/>
</dbReference>
<evidence type="ECO:0000256" key="5">
    <source>
        <dbReference type="RuleBase" id="RU003330"/>
    </source>
</evidence>
<dbReference type="GO" id="GO:0005737">
    <property type="term" value="C:cytoplasm"/>
    <property type="evidence" value="ECO:0007669"/>
    <property type="project" value="UniProtKB-SubCell"/>
</dbReference>
<feature type="binding site" evidence="4">
    <location>
        <begin position="85"/>
        <end position="88"/>
    </location>
    <ligand>
        <name>AMP</name>
        <dbReference type="ChEBI" id="CHEBI:456215"/>
    </ligand>
</feature>
<dbReference type="HAMAP" id="MF_00235">
    <property type="entry name" value="Adenylate_kinase_Adk"/>
    <property type="match status" value="1"/>
</dbReference>
<accession>A0A520KWB9</accession>
<feature type="region of interest" description="NMP" evidence="4">
    <location>
        <begin position="30"/>
        <end position="59"/>
    </location>
</feature>
<protein>
    <recommendedName>
        <fullName evidence="4 6">Adenylate kinase</fullName>
        <shortName evidence="4">AK</shortName>
        <ecNumber evidence="4 6">2.7.4.3</ecNumber>
    </recommendedName>
    <alternativeName>
        <fullName evidence="4">ATP-AMP transphosphorylase</fullName>
    </alternativeName>
    <alternativeName>
        <fullName evidence="4">ATP:AMP phosphotransferase</fullName>
    </alternativeName>
    <alternativeName>
        <fullName evidence="4">Adenylate monophosphate kinase</fullName>
    </alternativeName>
</protein>
<keyword evidence="4" id="KW-0545">Nucleotide biosynthesis</keyword>
<reference evidence="8 9" key="1">
    <citation type="journal article" date="2019" name="Nat. Microbiol.">
        <title>Wide diversity of methane and short-chain alkane metabolisms in uncultured archaea.</title>
        <authorList>
            <person name="Borrel G."/>
            <person name="Adam P.S."/>
            <person name="McKay L.J."/>
            <person name="Chen L.X."/>
            <person name="Sierra-Garcia I.N."/>
            <person name="Sieber C.M."/>
            <person name="Letourneur Q."/>
            <person name="Ghozlane A."/>
            <person name="Andersen G.L."/>
            <person name="Li W.J."/>
            <person name="Hallam S.J."/>
            <person name="Muyzer G."/>
            <person name="de Oliveira V.M."/>
            <person name="Inskeep W.P."/>
            <person name="Banfield J.F."/>
            <person name="Gribaldo S."/>
        </authorList>
    </citation>
    <scope>NUCLEOTIDE SEQUENCE [LARGE SCALE GENOMIC DNA]</scope>
    <source>
        <strain evidence="8">NM1b</strain>
    </source>
</reference>
<keyword evidence="4" id="KW-0862">Zinc</keyword>
<dbReference type="EC" id="2.7.4.3" evidence="4 6"/>